<dbReference type="InterPro" id="IPR015946">
    <property type="entry name" value="KH_dom-like_a/b"/>
</dbReference>
<dbReference type="Proteomes" id="UP001224392">
    <property type="component" value="Unassembled WGS sequence"/>
</dbReference>
<protein>
    <submittedName>
        <fullName evidence="1">OsmC family protein</fullName>
    </submittedName>
</protein>
<evidence type="ECO:0000313" key="2">
    <source>
        <dbReference type="Proteomes" id="UP001224392"/>
    </source>
</evidence>
<dbReference type="SUPFAM" id="SSF82784">
    <property type="entry name" value="OsmC-like"/>
    <property type="match status" value="1"/>
</dbReference>
<dbReference type="PANTHER" id="PTHR34352:SF1">
    <property type="entry name" value="PROTEIN YHFA"/>
    <property type="match status" value="1"/>
</dbReference>
<dbReference type="InterPro" id="IPR036102">
    <property type="entry name" value="OsmC/Ohrsf"/>
</dbReference>
<dbReference type="NCBIfam" id="NF008009">
    <property type="entry name" value="PRK10738.1"/>
    <property type="match status" value="1"/>
</dbReference>
<name>A0ABQ6LUI3_9GAMM</name>
<keyword evidence="2" id="KW-1185">Reference proteome</keyword>
<dbReference type="Pfam" id="PF02566">
    <property type="entry name" value="OsmC"/>
    <property type="match status" value="1"/>
</dbReference>
<proteinExistence type="predicted"/>
<comment type="caution">
    <text evidence="1">The sequence shown here is derived from an EMBL/GenBank/DDBJ whole genome shotgun (WGS) entry which is preliminary data.</text>
</comment>
<dbReference type="Gene3D" id="3.30.300.20">
    <property type="match status" value="1"/>
</dbReference>
<organism evidence="1 2">
    <name type="scientific">Biformimicrobium ophioploci</name>
    <dbReference type="NCBI Taxonomy" id="3036711"/>
    <lineage>
        <taxon>Bacteria</taxon>
        <taxon>Pseudomonadati</taxon>
        <taxon>Pseudomonadota</taxon>
        <taxon>Gammaproteobacteria</taxon>
        <taxon>Cellvibrionales</taxon>
        <taxon>Microbulbiferaceae</taxon>
        <taxon>Biformimicrobium</taxon>
    </lineage>
</organism>
<dbReference type="PANTHER" id="PTHR34352">
    <property type="entry name" value="PROTEIN YHFA"/>
    <property type="match status" value="1"/>
</dbReference>
<sequence length="135" mass="14514">MKATVTWVNGEMFVGESPSGNAVVMEAGEKKNAVGPMEMILLGVGGCSSVDVVSILQKARQDVIGCRCELTAERPDTVPSPFEKIHLEFVVTGRNIKETQVARAVELSAEKYCSASIMLGNAGVEITHGYRIEEI</sequence>
<dbReference type="EMBL" id="BSYJ01000001">
    <property type="protein sequence ID" value="GMG85716.1"/>
    <property type="molecule type" value="Genomic_DNA"/>
</dbReference>
<reference evidence="1 2" key="1">
    <citation type="submission" date="2023-04" db="EMBL/GenBank/DDBJ databases">
        <title>Marinobulbifer ophiurae gen. nov., sp. Nov., isolate from tissue of brittle star Ophioplocus japonicus.</title>
        <authorList>
            <person name="Kawano K."/>
            <person name="Sawayama S."/>
            <person name="Nakagawa S."/>
        </authorList>
    </citation>
    <scope>NUCLEOTIDE SEQUENCE [LARGE SCALE GENOMIC DNA]</scope>
    <source>
        <strain evidence="1 2">NKW57</strain>
    </source>
</reference>
<dbReference type="Gene3D" id="2.20.25.10">
    <property type="match status" value="1"/>
</dbReference>
<accession>A0ABQ6LUI3</accession>
<evidence type="ECO:0000313" key="1">
    <source>
        <dbReference type="EMBL" id="GMG85716.1"/>
    </source>
</evidence>
<dbReference type="RefSeq" id="WP_285762247.1">
    <property type="nucleotide sequence ID" value="NZ_BSYJ01000001.1"/>
</dbReference>
<dbReference type="InterPro" id="IPR003718">
    <property type="entry name" value="OsmC/Ohr_fam"/>
</dbReference>
<gene>
    <name evidence="1" type="ORF">MNKW57_00370</name>
</gene>